<dbReference type="InterPro" id="IPR007219">
    <property type="entry name" value="XnlR_reg_dom"/>
</dbReference>
<dbReference type="SUPFAM" id="SSF57701">
    <property type="entry name" value="Zn2/Cys6 DNA-binding domain"/>
    <property type="match status" value="1"/>
</dbReference>
<dbReference type="STRING" id="86049.A0A1C1CQT9"/>
<dbReference type="PANTHER" id="PTHR47171">
    <property type="entry name" value="FARA-RELATED"/>
    <property type="match status" value="1"/>
</dbReference>
<dbReference type="GO" id="GO:0000981">
    <property type="term" value="F:DNA-binding transcription factor activity, RNA polymerase II-specific"/>
    <property type="evidence" value="ECO:0007669"/>
    <property type="project" value="InterPro"/>
</dbReference>
<dbReference type="EMBL" id="LGRB01000009">
    <property type="protein sequence ID" value="OCT50866.1"/>
    <property type="molecule type" value="Genomic_DNA"/>
</dbReference>
<keyword evidence="4" id="KW-0238">DNA-binding</keyword>
<dbReference type="GO" id="GO:0003677">
    <property type="term" value="F:DNA binding"/>
    <property type="evidence" value="ECO:0007669"/>
    <property type="project" value="UniProtKB-KW"/>
</dbReference>
<feature type="region of interest" description="Disordered" evidence="7">
    <location>
        <begin position="54"/>
        <end position="91"/>
    </location>
</feature>
<dbReference type="GO" id="GO:0006351">
    <property type="term" value="P:DNA-templated transcription"/>
    <property type="evidence" value="ECO:0007669"/>
    <property type="project" value="InterPro"/>
</dbReference>
<dbReference type="PROSITE" id="PS50048">
    <property type="entry name" value="ZN2_CY6_FUNGAL_2"/>
    <property type="match status" value="1"/>
</dbReference>
<feature type="domain" description="Zn(2)-C6 fungal-type" evidence="8">
    <location>
        <begin position="17"/>
        <end position="50"/>
    </location>
</feature>
<evidence type="ECO:0000256" key="4">
    <source>
        <dbReference type="ARBA" id="ARBA00023125"/>
    </source>
</evidence>
<evidence type="ECO:0000256" key="7">
    <source>
        <dbReference type="SAM" id="MobiDB-lite"/>
    </source>
</evidence>
<gene>
    <name evidence="9" type="ORF">CLCR_08124</name>
</gene>
<organism evidence="9 10">
    <name type="scientific">Cladophialophora carrionii</name>
    <dbReference type="NCBI Taxonomy" id="86049"/>
    <lineage>
        <taxon>Eukaryota</taxon>
        <taxon>Fungi</taxon>
        <taxon>Dikarya</taxon>
        <taxon>Ascomycota</taxon>
        <taxon>Pezizomycotina</taxon>
        <taxon>Eurotiomycetes</taxon>
        <taxon>Chaetothyriomycetidae</taxon>
        <taxon>Chaetothyriales</taxon>
        <taxon>Herpotrichiellaceae</taxon>
        <taxon>Cladophialophora</taxon>
    </lineage>
</organism>
<dbReference type="PANTHER" id="PTHR47171:SF2">
    <property type="entry name" value="TRANSCRIPTION FACTOR, PUTATIVE-RELATED"/>
    <property type="match status" value="1"/>
</dbReference>
<evidence type="ECO:0000313" key="9">
    <source>
        <dbReference type="EMBL" id="OCT50866.1"/>
    </source>
</evidence>
<sequence length="673" mass="75432">MPEPHSSPPLSVKRATACESCHARKVRCDLNLHESTRDCCSNCRDSQRACLPHTRKRRRVDAEKDASPRPVEDKKAKSLTHGDGPDTPAQQASYLGRSDYLTAHLDIDEDDATHYNGPGLRAGAFQHFEARIRRNVSSLEIPRGTLRQSLLRNFLHWCRPWMPLVSETDLERLDARNQDTLLVTATLVAGSIVSSAPEAADHGRRCYQRAKVLFYTNGEQNHLHTIMAILFLQWLNPSGPEHVSIDNSSFWLRTSVALAHQIGLHREPDPRMAEARLRRRIWWALVSRDNLIATSHGRPRAINAEDSNVRPLRVDDFEAGDNDALLFMQFVQITSILGDMTEHYRRGTLSDRKKIDFEDSLRAWLNAVPSSLRLYRRGTETETAAETKKGGNRLTEYDFKFRQLHVLYFTALIILFRHDNKNDPPAPVSLLAASFISGIFEEYLTHEDIPHLPVTAIFYLMVAALLQLSYQRFPSLAAHRNEEIDIIRLSLDGLKKRFPSAIGAERVVNQMMNNHSTSVQDTAESTRMNLTPEEAEFFAPFGPELCRQWGSIFGPRPAGPSARTTDVAGAGSHSVDPRAHATADANGVLATGAGQGHHHHHAEHHVIGTTSTTTTTGDVAGRSDAPWDVGGTLLLSQDEDTLFSSEQTLDTVGRWWWADWVPEADLDFLSKSL</sequence>
<evidence type="ECO:0000313" key="10">
    <source>
        <dbReference type="Proteomes" id="UP000094526"/>
    </source>
</evidence>
<proteinExistence type="predicted"/>
<reference evidence="10" key="1">
    <citation type="submission" date="2015-07" db="EMBL/GenBank/DDBJ databases">
        <authorList>
            <person name="Teixeira M.M."/>
            <person name="Souza R.C."/>
            <person name="Almeida L.G."/>
            <person name="Vicente V.A."/>
            <person name="de Hoog S."/>
            <person name="Bocca A.L."/>
            <person name="de Almeida S.R."/>
            <person name="Vasconcelos A.T."/>
            <person name="Felipe M.S."/>
        </authorList>
    </citation>
    <scope>NUCLEOTIDE SEQUENCE [LARGE SCALE GENOMIC DNA]</scope>
    <source>
        <strain evidence="10">KSF</strain>
    </source>
</reference>
<dbReference type="Proteomes" id="UP000094526">
    <property type="component" value="Unassembled WGS sequence"/>
</dbReference>
<evidence type="ECO:0000256" key="5">
    <source>
        <dbReference type="ARBA" id="ARBA00023163"/>
    </source>
</evidence>
<keyword evidence="2" id="KW-0862">Zinc</keyword>
<dbReference type="eggNOG" id="ENOG502RB10">
    <property type="taxonomic scope" value="Eukaryota"/>
</dbReference>
<keyword evidence="6" id="KW-0539">Nucleus</keyword>
<evidence type="ECO:0000256" key="3">
    <source>
        <dbReference type="ARBA" id="ARBA00023015"/>
    </source>
</evidence>
<keyword evidence="5" id="KW-0804">Transcription</keyword>
<evidence type="ECO:0000256" key="6">
    <source>
        <dbReference type="ARBA" id="ARBA00023242"/>
    </source>
</evidence>
<dbReference type="GO" id="GO:0008270">
    <property type="term" value="F:zinc ion binding"/>
    <property type="evidence" value="ECO:0007669"/>
    <property type="project" value="InterPro"/>
</dbReference>
<dbReference type="CDD" id="cd00067">
    <property type="entry name" value="GAL4"/>
    <property type="match status" value="1"/>
</dbReference>
<dbReference type="InterPro" id="IPR052073">
    <property type="entry name" value="Amide_Lactam_Regulators"/>
</dbReference>
<dbReference type="PROSITE" id="PS00463">
    <property type="entry name" value="ZN2_CY6_FUNGAL_1"/>
    <property type="match status" value="1"/>
</dbReference>
<dbReference type="AlphaFoldDB" id="A0A1C1CQT9"/>
<feature type="compositionally biased region" description="Basic and acidic residues" evidence="7">
    <location>
        <begin position="60"/>
        <end position="76"/>
    </location>
</feature>
<dbReference type="VEuPathDB" id="FungiDB:G647_09511"/>
<keyword evidence="1" id="KW-0479">Metal-binding</keyword>
<dbReference type="InterPro" id="IPR036864">
    <property type="entry name" value="Zn2-C6_fun-type_DNA-bd_sf"/>
</dbReference>
<name>A0A1C1CQT9_9EURO</name>
<dbReference type="OrthoDB" id="3034343at2759"/>
<feature type="region of interest" description="Disordered" evidence="7">
    <location>
        <begin position="556"/>
        <end position="623"/>
    </location>
</feature>
<accession>A0A1C1CQT9</accession>
<dbReference type="Pfam" id="PF04082">
    <property type="entry name" value="Fungal_trans"/>
    <property type="match status" value="1"/>
</dbReference>
<comment type="caution">
    <text evidence="9">The sequence shown here is derived from an EMBL/GenBank/DDBJ whole genome shotgun (WGS) entry which is preliminary data.</text>
</comment>
<evidence type="ECO:0000259" key="8">
    <source>
        <dbReference type="PROSITE" id="PS50048"/>
    </source>
</evidence>
<dbReference type="CDD" id="cd12148">
    <property type="entry name" value="fungal_TF_MHR"/>
    <property type="match status" value="1"/>
</dbReference>
<evidence type="ECO:0000256" key="1">
    <source>
        <dbReference type="ARBA" id="ARBA00022723"/>
    </source>
</evidence>
<protein>
    <submittedName>
        <fullName evidence="9">Fungal specific transcription factor domain-containing protein</fullName>
    </submittedName>
</protein>
<dbReference type="SMART" id="SM00906">
    <property type="entry name" value="Fungal_trans"/>
    <property type="match status" value="1"/>
</dbReference>
<keyword evidence="3" id="KW-0805">Transcription regulation</keyword>
<dbReference type="VEuPathDB" id="FungiDB:CLCR_08124"/>
<evidence type="ECO:0000256" key="2">
    <source>
        <dbReference type="ARBA" id="ARBA00022833"/>
    </source>
</evidence>
<dbReference type="InterPro" id="IPR001138">
    <property type="entry name" value="Zn2Cys6_DnaBD"/>
</dbReference>
<keyword evidence="10" id="KW-1185">Reference proteome</keyword>